<dbReference type="EMBL" id="MU806700">
    <property type="protein sequence ID" value="KAJ3833420.1"/>
    <property type="molecule type" value="Genomic_DNA"/>
</dbReference>
<reference evidence="1" key="1">
    <citation type="submission" date="2022-08" db="EMBL/GenBank/DDBJ databases">
        <authorList>
            <consortium name="DOE Joint Genome Institute"/>
            <person name="Min B."/>
            <person name="Riley R."/>
            <person name="Sierra-Patev S."/>
            <person name="Naranjo-Ortiz M."/>
            <person name="Looney B."/>
            <person name="Konkel Z."/>
            <person name="Slot J.C."/>
            <person name="Sakamoto Y."/>
            <person name="Steenwyk J.L."/>
            <person name="Rokas A."/>
            <person name="Carro J."/>
            <person name="Camarero S."/>
            <person name="Ferreira P."/>
            <person name="Molpeceres G."/>
            <person name="Ruiz-Duenas F.J."/>
            <person name="Serrano A."/>
            <person name="Henrissat B."/>
            <person name="Drula E."/>
            <person name="Hughes K.W."/>
            <person name="Mata J.L."/>
            <person name="Ishikawa N.K."/>
            <person name="Vargas-Isla R."/>
            <person name="Ushijima S."/>
            <person name="Smith C.A."/>
            <person name="Ahrendt S."/>
            <person name="Andreopoulos W."/>
            <person name="He G."/>
            <person name="Labutti K."/>
            <person name="Lipzen A."/>
            <person name="Ng V."/>
            <person name="Sandor L."/>
            <person name="Barry K."/>
            <person name="Martinez A.T."/>
            <person name="Xiao Y."/>
            <person name="Gibbons J.G."/>
            <person name="Terashima K."/>
            <person name="Hibbett D.S."/>
            <person name="Grigoriev I.V."/>
        </authorList>
    </citation>
    <scope>NUCLEOTIDE SEQUENCE</scope>
    <source>
        <strain evidence="1">TFB9207</strain>
    </source>
</reference>
<evidence type="ECO:0000313" key="1">
    <source>
        <dbReference type="EMBL" id="KAJ3833420.1"/>
    </source>
</evidence>
<accession>A0AA38NZB4</accession>
<name>A0AA38NZB4_9AGAR</name>
<keyword evidence="2" id="KW-1185">Reference proteome</keyword>
<dbReference type="Proteomes" id="UP001163846">
    <property type="component" value="Unassembled WGS sequence"/>
</dbReference>
<dbReference type="AlphaFoldDB" id="A0AA38NZB4"/>
<proteinExistence type="predicted"/>
<evidence type="ECO:0000313" key="2">
    <source>
        <dbReference type="Proteomes" id="UP001163846"/>
    </source>
</evidence>
<protein>
    <submittedName>
        <fullName evidence="1">Uncharacterized protein</fullName>
    </submittedName>
</protein>
<comment type="caution">
    <text evidence="1">The sequence shown here is derived from an EMBL/GenBank/DDBJ whole genome shotgun (WGS) entry which is preliminary data.</text>
</comment>
<sequence>MNVVANDAGSAAGRPYWFFEDVRPRYRLGRQNPLNFALHESQTLSFVLNTINQLRAIIRAKQIGNTTSYIVQVTARSSSKVRLSVDLVVVGNGCLGLSILPVSYSKNSTLHRTKSSSFPPSFPRVKTTSLLAKEVTKFLFHASSSQLSSSFNIIAISFARVQKTECSSICSIFRTTTIDLSTSLNIDWTVVYNCIMVKMRFDIALFSSLAVYAVSAMPVPADNGGNNAPPNPNSPNDCVRDVWAENSFGPNSEVIEVVDHDSLSPNELTHEQHLGNSQYWPSQSIQRQYLRSKCSCLRGRSDDSNFLNAQTPEQGAAFFGNAAASVPSSDSSATLGIFGSGASSSIPPNVFRGPSHAGVSSSSGKGWVIAGNRYGANARVNMGKTGCGRFRGWIMPISPFGPKSIIPYSGRELREADFGV</sequence>
<gene>
    <name evidence="1" type="ORF">F5878DRAFT_645955</name>
</gene>
<organism evidence="1 2">
    <name type="scientific">Lentinula raphanica</name>
    <dbReference type="NCBI Taxonomy" id="153919"/>
    <lineage>
        <taxon>Eukaryota</taxon>
        <taxon>Fungi</taxon>
        <taxon>Dikarya</taxon>
        <taxon>Basidiomycota</taxon>
        <taxon>Agaricomycotina</taxon>
        <taxon>Agaricomycetes</taxon>
        <taxon>Agaricomycetidae</taxon>
        <taxon>Agaricales</taxon>
        <taxon>Marasmiineae</taxon>
        <taxon>Omphalotaceae</taxon>
        <taxon>Lentinula</taxon>
    </lineage>
</organism>